<feature type="domain" description="Peptidase M43 pregnancy-associated plasma-A" evidence="7">
    <location>
        <begin position="233"/>
        <end position="320"/>
    </location>
</feature>
<dbReference type="InterPro" id="IPR019775">
    <property type="entry name" value="WD40_repeat_CS"/>
</dbReference>
<keyword evidence="3" id="KW-0677">Repeat</keyword>
<dbReference type="OrthoDB" id="10256122at2759"/>
<dbReference type="GO" id="GO:0000974">
    <property type="term" value="C:Prp19 complex"/>
    <property type="evidence" value="ECO:0007669"/>
    <property type="project" value="TreeGrafter"/>
</dbReference>
<dbReference type="InterPro" id="IPR001680">
    <property type="entry name" value="WD40_rpt"/>
</dbReference>
<comment type="similarity">
    <text evidence="4">Belongs to the WD repeat PRL1/PRL2 family.</text>
</comment>
<dbReference type="InterPro" id="IPR024079">
    <property type="entry name" value="MetalloPept_cat_dom_sf"/>
</dbReference>
<evidence type="ECO:0000256" key="4">
    <source>
        <dbReference type="ARBA" id="ARBA00025726"/>
    </source>
</evidence>
<feature type="repeat" description="WD" evidence="5">
    <location>
        <begin position="853"/>
        <end position="893"/>
    </location>
</feature>
<dbReference type="SMART" id="SM00320">
    <property type="entry name" value="WD40"/>
    <property type="match status" value="7"/>
</dbReference>
<dbReference type="Pfam" id="PF00400">
    <property type="entry name" value="WD40"/>
    <property type="match status" value="7"/>
</dbReference>
<keyword evidence="9" id="KW-1185">Reference proteome</keyword>
<evidence type="ECO:0000256" key="6">
    <source>
        <dbReference type="SAM" id="SignalP"/>
    </source>
</evidence>
<evidence type="ECO:0000313" key="8">
    <source>
        <dbReference type="EMBL" id="GAX14221.1"/>
    </source>
</evidence>
<dbReference type="PANTHER" id="PTHR19923">
    <property type="entry name" value="WD40 REPEAT PROTEINPRL1/PRL2-RELATED"/>
    <property type="match status" value="1"/>
</dbReference>
<dbReference type="PROSITE" id="PS50294">
    <property type="entry name" value="WD_REPEATS_REGION"/>
    <property type="match status" value="4"/>
</dbReference>
<dbReference type="AlphaFoldDB" id="A0A1Z5JKB5"/>
<dbReference type="GO" id="GO:0000398">
    <property type="term" value="P:mRNA splicing, via spliceosome"/>
    <property type="evidence" value="ECO:0007669"/>
    <property type="project" value="InterPro"/>
</dbReference>
<name>A0A1Z5JKB5_FISSO</name>
<dbReference type="PROSITE" id="PS50082">
    <property type="entry name" value="WD_REPEATS_2"/>
    <property type="match status" value="5"/>
</dbReference>
<dbReference type="PRINTS" id="PR00320">
    <property type="entry name" value="GPROTEINBRPT"/>
</dbReference>
<dbReference type="Gene3D" id="2.130.10.10">
    <property type="entry name" value="YVTN repeat-like/Quinoprotein amine dehydrogenase"/>
    <property type="match status" value="1"/>
</dbReference>
<dbReference type="InParanoid" id="A0A1Z5JKB5"/>
<dbReference type="InterPro" id="IPR045241">
    <property type="entry name" value="Prp46/PLRG1-like"/>
</dbReference>
<dbReference type="CDD" id="cd04275">
    <property type="entry name" value="ZnMc_pappalysin_like"/>
    <property type="match status" value="1"/>
</dbReference>
<organism evidence="8 9">
    <name type="scientific">Fistulifera solaris</name>
    <name type="common">Oleaginous diatom</name>
    <dbReference type="NCBI Taxonomy" id="1519565"/>
    <lineage>
        <taxon>Eukaryota</taxon>
        <taxon>Sar</taxon>
        <taxon>Stramenopiles</taxon>
        <taxon>Ochrophyta</taxon>
        <taxon>Bacillariophyta</taxon>
        <taxon>Bacillariophyceae</taxon>
        <taxon>Bacillariophycidae</taxon>
        <taxon>Naviculales</taxon>
        <taxon>Naviculaceae</taxon>
        <taxon>Fistulifera</taxon>
    </lineage>
</organism>
<protein>
    <submittedName>
        <fullName evidence="8">Pleiotropic regulator 1</fullName>
    </submittedName>
</protein>
<dbReference type="InterPro" id="IPR008754">
    <property type="entry name" value="Peptidase_M43"/>
</dbReference>
<dbReference type="PANTHER" id="PTHR19923:SF0">
    <property type="entry name" value="PLEIOTROPIC REGULATOR 1"/>
    <property type="match status" value="1"/>
</dbReference>
<keyword evidence="6" id="KW-0732">Signal</keyword>
<dbReference type="GO" id="GO:0071011">
    <property type="term" value="C:precatalytic spliceosome"/>
    <property type="evidence" value="ECO:0007669"/>
    <property type="project" value="TreeGrafter"/>
</dbReference>
<dbReference type="CDD" id="cd00200">
    <property type="entry name" value="WD40"/>
    <property type="match status" value="1"/>
</dbReference>
<evidence type="ECO:0000256" key="5">
    <source>
        <dbReference type="PROSITE-ProRule" id="PRU00221"/>
    </source>
</evidence>
<dbReference type="InterPro" id="IPR036322">
    <property type="entry name" value="WD40_repeat_dom_sf"/>
</dbReference>
<feature type="repeat" description="WD" evidence="5">
    <location>
        <begin position="769"/>
        <end position="810"/>
    </location>
</feature>
<dbReference type="GO" id="GO:0071013">
    <property type="term" value="C:catalytic step 2 spliceosome"/>
    <property type="evidence" value="ECO:0007669"/>
    <property type="project" value="TreeGrafter"/>
</dbReference>
<dbReference type="InterPro" id="IPR015943">
    <property type="entry name" value="WD40/YVTN_repeat-like_dom_sf"/>
</dbReference>
<dbReference type="SUPFAM" id="SSF50978">
    <property type="entry name" value="WD40 repeat-like"/>
    <property type="match status" value="1"/>
</dbReference>
<evidence type="ECO:0000256" key="1">
    <source>
        <dbReference type="ARBA" id="ARBA00008721"/>
    </source>
</evidence>
<dbReference type="PROSITE" id="PS00678">
    <property type="entry name" value="WD_REPEATS_1"/>
    <property type="match status" value="2"/>
</dbReference>
<comment type="caution">
    <text evidence="8">The sequence shown here is derived from an EMBL/GenBank/DDBJ whole genome shotgun (WGS) entry which is preliminary data.</text>
</comment>
<evidence type="ECO:0000256" key="2">
    <source>
        <dbReference type="ARBA" id="ARBA00022574"/>
    </source>
</evidence>
<proteinExistence type="inferred from homology"/>
<dbReference type="SUPFAM" id="SSF55486">
    <property type="entry name" value="Metalloproteases ('zincins'), catalytic domain"/>
    <property type="match status" value="1"/>
</dbReference>
<feature type="chain" id="PRO_5012034888" evidence="6">
    <location>
        <begin position="26"/>
        <end position="963"/>
    </location>
</feature>
<dbReference type="GO" id="GO:0008237">
    <property type="term" value="F:metallopeptidase activity"/>
    <property type="evidence" value="ECO:0007669"/>
    <property type="project" value="InterPro"/>
</dbReference>
<evidence type="ECO:0000256" key="3">
    <source>
        <dbReference type="ARBA" id="ARBA00022737"/>
    </source>
</evidence>
<feature type="repeat" description="WD" evidence="5">
    <location>
        <begin position="685"/>
        <end position="726"/>
    </location>
</feature>
<dbReference type="Gene3D" id="3.40.390.10">
    <property type="entry name" value="Collagenase (Catalytic Domain)"/>
    <property type="match status" value="1"/>
</dbReference>
<feature type="repeat" description="WD" evidence="5">
    <location>
        <begin position="727"/>
        <end position="768"/>
    </location>
</feature>
<dbReference type="InterPro" id="IPR020472">
    <property type="entry name" value="WD40_PAC1"/>
</dbReference>
<feature type="signal peptide" evidence="6">
    <location>
        <begin position="1"/>
        <end position="25"/>
    </location>
</feature>
<evidence type="ECO:0000313" key="9">
    <source>
        <dbReference type="Proteomes" id="UP000198406"/>
    </source>
</evidence>
<dbReference type="EMBL" id="BDSP01000076">
    <property type="protein sequence ID" value="GAX14221.1"/>
    <property type="molecule type" value="Genomic_DNA"/>
</dbReference>
<comment type="similarity">
    <text evidence="1">Belongs to the peptidase M43B family.</text>
</comment>
<reference evidence="8 9" key="1">
    <citation type="journal article" date="2015" name="Plant Cell">
        <title>Oil accumulation by the oleaginous diatom Fistulifera solaris as revealed by the genome and transcriptome.</title>
        <authorList>
            <person name="Tanaka T."/>
            <person name="Maeda Y."/>
            <person name="Veluchamy A."/>
            <person name="Tanaka M."/>
            <person name="Abida H."/>
            <person name="Marechal E."/>
            <person name="Bowler C."/>
            <person name="Muto M."/>
            <person name="Sunaga Y."/>
            <person name="Tanaka M."/>
            <person name="Yoshino T."/>
            <person name="Taniguchi T."/>
            <person name="Fukuda Y."/>
            <person name="Nemoto M."/>
            <person name="Matsumoto M."/>
            <person name="Wong P.S."/>
            <person name="Aburatani S."/>
            <person name="Fujibuchi W."/>
        </authorList>
    </citation>
    <scope>NUCLEOTIDE SEQUENCE [LARGE SCALE GENOMIC DNA]</scope>
    <source>
        <strain evidence="8 9">JPCC DA0580</strain>
    </source>
</reference>
<feature type="repeat" description="WD" evidence="5">
    <location>
        <begin position="902"/>
        <end position="943"/>
    </location>
</feature>
<accession>A0A1Z5JKB5</accession>
<evidence type="ECO:0000259" key="7">
    <source>
        <dbReference type="Pfam" id="PF05572"/>
    </source>
</evidence>
<keyword evidence="2 5" id="KW-0853">WD repeat</keyword>
<dbReference type="Proteomes" id="UP000198406">
    <property type="component" value="Unassembled WGS sequence"/>
</dbReference>
<dbReference type="FunFam" id="2.130.10.10:FF:000012">
    <property type="entry name" value="Putative pleiotropic regulator 1"/>
    <property type="match status" value="1"/>
</dbReference>
<dbReference type="Pfam" id="PF05572">
    <property type="entry name" value="Peptidase_M43"/>
    <property type="match status" value="1"/>
</dbReference>
<sequence length="963" mass="105926">MKANDYLRFFFVLLTLFLRIQGVSSHGSHEEHVARDLEEVNRCGTPEATELDIATQQLVVEKFLSSSERVDAEIVVPVCFYVISDTQGNNSLSDSALQGQLDALNRAYGSSSCCNTSLTWCAPGTCSINTGISFAMAKINANGALVPGATLSSVSASDACVTRVVNNAWAYLDAGDEMAMKTALKKGDEKTLDIYFTDLRLLGFTSYPWAITPGSIRDGVVVQASTVPGGSNKRYNEGDTLAHEVGHWMGLSHTFAGGCDISDGIEDTPPQANAYSGCSPVTRPDTCPGGGPDPIFNFMDYSLDACMYEFTKGQALAMRACYTFFRLDRWENEVISLRVREQSAPLNLIPRERQIFRVMIRRRTTCTVSAKEGNADMYMNLLSPPSWSASDLCKSNSTTSAESCSTGDISEYVNSQRRGPIRSIFSALTGLIRDILFPGDPIPLYVGVVANGNTPVQNFTMYKALAHSVRPPLHYFFRFPAKICTQQNRADEDTKLSKEATWMHKTDERNSMTEKAIHNYAAESALHIASRSRQLFDDPVFLPDPSLREASLARRKRMRYGIVTKSEGGESSQALVVASSEPKKERISQALIAATSKEADEETSSSRILVKRPDHQRSVYIPTPQWHAPWKLSTVISSHLGWVRSIAVDQATNRWFATGSADRTIKVFNLAAASVGSESALQYTLTGHISAVRGLAFSMRHPYLFSCGEDKQVKCWDLETNQVVRHYHGHLSGVYCMSLHPTVDVLVTGGRDAVARVWDIRTKKQVHCLSGHDNTVAAVVTKTMQPQVITGSHDSTVRLWDLVAGKCVTTLTHHQKSIRALAQPSFEHTFCSGAADGQIKQFQGKDGKFLHTFTGHKAIINAMAVNDDGVMVSGGDNGSLHFWDYKTGYSFQQTMSQVQPGSLDSENSIMAAAFDATGTRLITGEGDKTIKIWKPDDEASELTHPIDMTAWRKKCIAASKQRY</sequence>
<gene>
    <name evidence="8" type="ORF">FisN_20Hh155</name>
</gene>